<gene>
    <name evidence="1" type="ORF">BJ122_11636</name>
</gene>
<comment type="caution">
    <text evidence="1">The sequence shown here is derived from an EMBL/GenBank/DDBJ whole genome shotgun (WGS) entry which is preliminary data.</text>
</comment>
<proteinExistence type="predicted"/>
<reference evidence="1 2" key="1">
    <citation type="submission" date="2018-06" db="EMBL/GenBank/DDBJ databases">
        <title>Genomic Encyclopedia of Archaeal and Bacterial Type Strains, Phase II (KMG-II): from individual species to whole genera.</title>
        <authorList>
            <person name="Goeker M."/>
        </authorList>
    </citation>
    <scope>NUCLEOTIDE SEQUENCE [LARGE SCALE GENOMIC DNA]</scope>
    <source>
        <strain evidence="1 2">JCM 11668</strain>
    </source>
</reference>
<sequence>MSTNVTDRAMDETIARLNIDHYRRLLDTEPDEIRRKAILRRMDEEQSKLERKLRSGAIG</sequence>
<keyword evidence="2" id="KW-1185">Reference proteome</keyword>
<accession>A0A318TB72</accession>
<evidence type="ECO:0000313" key="1">
    <source>
        <dbReference type="EMBL" id="PYF01904.1"/>
    </source>
</evidence>
<dbReference type="EMBL" id="QJTI01000016">
    <property type="protein sequence ID" value="PYF01904.1"/>
    <property type="molecule type" value="Genomic_DNA"/>
</dbReference>
<protein>
    <submittedName>
        <fullName evidence="1">Uncharacterized protein</fullName>
    </submittedName>
</protein>
<dbReference type="AlphaFoldDB" id="A0A318TB72"/>
<organism evidence="1 2">
    <name type="scientific">Rhodopseudomonas faecalis</name>
    <dbReference type="NCBI Taxonomy" id="99655"/>
    <lineage>
        <taxon>Bacteria</taxon>
        <taxon>Pseudomonadati</taxon>
        <taxon>Pseudomonadota</taxon>
        <taxon>Alphaproteobacteria</taxon>
        <taxon>Hyphomicrobiales</taxon>
        <taxon>Nitrobacteraceae</taxon>
        <taxon>Rhodopseudomonas</taxon>
    </lineage>
</organism>
<dbReference type="OrthoDB" id="8141512at2"/>
<name>A0A318TB72_9BRAD</name>
<dbReference type="Proteomes" id="UP000248148">
    <property type="component" value="Unassembled WGS sequence"/>
</dbReference>
<dbReference type="RefSeq" id="WP_110781427.1">
    <property type="nucleotide sequence ID" value="NZ_QJTI01000016.1"/>
</dbReference>
<evidence type="ECO:0000313" key="2">
    <source>
        <dbReference type="Proteomes" id="UP000248148"/>
    </source>
</evidence>